<accession>A0A8J2JK08</accession>
<sequence>MREKDLPKMDSTTLADIGNAFVNLVCLFGLIVYIIMIVTTIAAVAASILCGSYDHSVSWTFIPKTFINLIWSKTPRK</sequence>
<evidence type="ECO:0000313" key="2">
    <source>
        <dbReference type="EMBL" id="CAG7718670.1"/>
    </source>
</evidence>
<name>A0A8J2JK08_9HEXA</name>
<dbReference type="Proteomes" id="UP000708208">
    <property type="component" value="Unassembled WGS sequence"/>
</dbReference>
<gene>
    <name evidence="2" type="ORF">AFUS01_LOCUS8044</name>
</gene>
<keyword evidence="1" id="KW-1133">Transmembrane helix</keyword>
<comment type="caution">
    <text evidence="2">The sequence shown here is derived from an EMBL/GenBank/DDBJ whole genome shotgun (WGS) entry which is preliminary data.</text>
</comment>
<dbReference type="EMBL" id="CAJVCH010055047">
    <property type="protein sequence ID" value="CAG7718670.1"/>
    <property type="molecule type" value="Genomic_DNA"/>
</dbReference>
<keyword evidence="1" id="KW-0812">Transmembrane</keyword>
<protein>
    <submittedName>
        <fullName evidence="2">Uncharacterized protein</fullName>
    </submittedName>
</protein>
<keyword evidence="1" id="KW-0472">Membrane</keyword>
<organism evidence="2 3">
    <name type="scientific">Allacma fusca</name>
    <dbReference type="NCBI Taxonomy" id="39272"/>
    <lineage>
        <taxon>Eukaryota</taxon>
        <taxon>Metazoa</taxon>
        <taxon>Ecdysozoa</taxon>
        <taxon>Arthropoda</taxon>
        <taxon>Hexapoda</taxon>
        <taxon>Collembola</taxon>
        <taxon>Symphypleona</taxon>
        <taxon>Sminthuridae</taxon>
        <taxon>Allacma</taxon>
    </lineage>
</organism>
<feature type="transmembrane region" description="Helical" evidence="1">
    <location>
        <begin position="21"/>
        <end position="49"/>
    </location>
</feature>
<evidence type="ECO:0000256" key="1">
    <source>
        <dbReference type="SAM" id="Phobius"/>
    </source>
</evidence>
<keyword evidence="3" id="KW-1185">Reference proteome</keyword>
<evidence type="ECO:0000313" key="3">
    <source>
        <dbReference type="Proteomes" id="UP000708208"/>
    </source>
</evidence>
<dbReference type="AlphaFoldDB" id="A0A8J2JK08"/>
<proteinExistence type="predicted"/>
<reference evidence="2" key="1">
    <citation type="submission" date="2021-06" db="EMBL/GenBank/DDBJ databases">
        <authorList>
            <person name="Hodson N. C."/>
            <person name="Mongue J. A."/>
            <person name="Jaron S. K."/>
        </authorList>
    </citation>
    <scope>NUCLEOTIDE SEQUENCE</scope>
</reference>